<reference evidence="3 4" key="1">
    <citation type="submission" date="2019-09" db="EMBL/GenBank/DDBJ databases">
        <title>Isolation and complete genome sequencing of Methylocystis species.</title>
        <authorList>
            <person name="Rumah B.L."/>
            <person name="Stead C.E."/>
            <person name="Stevens B.C."/>
            <person name="Minton N.P."/>
            <person name="Grosse-Honebrink A."/>
            <person name="Zhang Y."/>
        </authorList>
    </citation>
    <scope>NUCLEOTIDE SEQUENCE [LARGE SCALE GENOMIC DNA]</scope>
    <source>
        <strain evidence="3 4">BRCS2</strain>
    </source>
</reference>
<dbReference type="RefSeq" id="WP_154419811.1">
    <property type="nucleotide sequence ID" value="NZ_CP044331.1"/>
</dbReference>
<protein>
    <recommendedName>
        <fullName evidence="1">Nitrogen regulatory protein P-II</fullName>
    </recommendedName>
</protein>
<dbReference type="GO" id="GO:0006808">
    <property type="term" value="P:regulation of nitrogen utilization"/>
    <property type="evidence" value="ECO:0007669"/>
    <property type="project" value="InterPro"/>
</dbReference>
<keyword evidence="4" id="KW-1185">Reference proteome</keyword>
<accession>A0A6B8M0Y1</accession>
<evidence type="ECO:0000313" key="4">
    <source>
        <dbReference type="Proteomes" id="UP000422569"/>
    </source>
</evidence>
<dbReference type="Proteomes" id="UP000422569">
    <property type="component" value="Chromosome"/>
</dbReference>
<proteinExistence type="predicted"/>
<evidence type="ECO:0000256" key="1">
    <source>
        <dbReference type="ARBA" id="ARBA00015681"/>
    </source>
</evidence>
<dbReference type="PROSITE" id="PS51343">
    <property type="entry name" value="PII_GLNB_DOM"/>
    <property type="match status" value="1"/>
</dbReference>
<gene>
    <name evidence="3" type="ORF">F7D14_08175</name>
</gene>
<sequence>MENPCLIVTIVRKGWADTVLEATIAAGAHGGTVLFGRGIGRNEQQRVFGIQIEPEKEIVLTVVSRDLKDKMLEEIVRAAELGSPGHGLAFVLPVEAVVGVVHLVQG</sequence>
<evidence type="ECO:0000256" key="2">
    <source>
        <dbReference type="ARBA" id="ARBA00025238"/>
    </source>
</evidence>
<evidence type="ECO:0000313" key="3">
    <source>
        <dbReference type="EMBL" id="QGM97444.1"/>
    </source>
</evidence>
<organism evidence="3 4">
    <name type="scientific">Methylocystis parvus</name>
    <dbReference type="NCBI Taxonomy" id="134"/>
    <lineage>
        <taxon>Bacteria</taxon>
        <taxon>Pseudomonadati</taxon>
        <taxon>Pseudomonadota</taxon>
        <taxon>Alphaproteobacteria</taxon>
        <taxon>Hyphomicrobiales</taxon>
        <taxon>Methylocystaceae</taxon>
        <taxon>Methylocystis</taxon>
    </lineage>
</organism>
<dbReference type="AlphaFoldDB" id="A0A6B8M0Y1"/>
<dbReference type="GO" id="GO:0030234">
    <property type="term" value="F:enzyme regulator activity"/>
    <property type="evidence" value="ECO:0007669"/>
    <property type="project" value="InterPro"/>
</dbReference>
<dbReference type="EMBL" id="CP044331">
    <property type="protein sequence ID" value="QGM97444.1"/>
    <property type="molecule type" value="Genomic_DNA"/>
</dbReference>
<dbReference type="SMART" id="SM00938">
    <property type="entry name" value="P-II"/>
    <property type="match status" value="1"/>
</dbReference>
<dbReference type="SUPFAM" id="SSF54913">
    <property type="entry name" value="GlnB-like"/>
    <property type="match status" value="1"/>
</dbReference>
<dbReference type="InterPro" id="IPR002187">
    <property type="entry name" value="N-reg_PII"/>
</dbReference>
<dbReference type="KEGG" id="mpar:F7D14_08175"/>
<dbReference type="Pfam" id="PF00543">
    <property type="entry name" value="P-II"/>
    <property type="match status" value="1"/>
</dbReference>
<dbReference type="InterPro" id="IPR015867">
    <property type="entry name" value="N-reg_PII/ATP_PRibTrfase_C"/>
</dbReference>
<dbReference type="Gene3D" id="3.30.70.120">
    <property type="match status" value="1"/>
</dbReference>
<dbReference type="InterPro" id="IPR011322">
    <property type="entry name" value="N-reg_PII-like_a/b"/>
</dbReference>
<comment type="function">
    <text evidence="2">In nitrogen-limiting conditions, when the ratio of Gln to 2-ketoglutarate decreases, P-II is uridylylated to P-II-UMP. P-II-UMP allows the deadenylation of glutamine synthetase (GS), thus activating the enzyme. Conversely, in nitrogen excess P-II is deuridylated and promotes the adenylation of GS. P-II indirectly controls the transcription of the GS gene (glnA). P-II prevents NR-II-catalyzed conversion of NR-I to NR-I-phosphate, the transcriptional activator of glnA. When P-II is uridylylated to P-II-UMP, these events are reversed.</text>
</comment>
<name>A0A6B8M0Y1_9HYPH</name>